<dbReference type="InterPro" id="IPR003675">
    <property type="entry name" value="Rce1/LyrA-like_dom"/>
</dbReference>
<organism evidence="3 4">
    <name type="scientific">Vanilla planifolia</name>
    <name type="common">Vanilla</name>
    <dbReference type="NCBI Taxonomy" id="51239"/>
    <lineage>
        <taxon>Eukaryota</taxon>
        <taxon>Viridiplantae</taxon>
        <taxon>Streptophyta</taxon>
        <taxon>Embryophyta</taxon>
        <taxon>Tracheophyta</taxon>
        <taxon>Spermatophyta</taxon>
        <taxon>Magnoliopsida</taxon>
        <taxon>Liliopsida</taxon>
        <taxon>Asparagales</taxon>
        <taxon>Orchidaceae</taxon>
        <taxon>Vanilloideae</taxon>
        <taxon>Vanilleae</taxon>
        <taxon>Vanilla</taxon>
    </lineage>
</organism>
<gene>
    <name evidence="3" type="ORF">HPP92_002086</name>
</gene>
<dbReference type="EMBL" id="JADCNM010000001">
    <property type="protein sequence ID" value="KAG0502014.1"/>
    <property type="molecule type" value="Genomic_DNA"/>
</dbReference>
<dbReference type="Pfam" id="PF02517">
    <property type="entry name" value="Rce1-like"/>
    <property type="match status" value="1"/>
</dbReference>
<dbReference type="Proteomes" id="UP000639772">
    <property type="component" value="Chromosome 1"/>
</dbReference>
<feature type="transmembrane region" description="Helical" evidence="1">
    <location>
        <begin position="301"/>
        <end position="319"/>
    </location>
</feature>
<feature type="transmembrane region" description="Helical" evidence="1">
    <location>
        <begin position="121"/>
        <end position="142"/>
    </location>
</feature>
<feature type="transmembrane region" description="Helical" evidence="1">
    <location>
        <begin position="78"/>
        <end position="100"/>
    </location>
</feature>
<comment type="caution">
    <text evidence="3">The sequence shown here is derived from an EMBL/GenBank/DDBJ whole genome shotgun (WGS) entry which is preliminary data.</text>
</comment>
<dbReference type="OrthoDB" id="548974at2759"/>
<feature type="transmembrane region" description="Helical" evidence="1">
    <location>
        <begin position="205"/>
        <end position="229"/>
    </location>
</feature>
<feature type="domain" description="CAAX prenyl protease 2/Lysostaphin resistance protein A-like" evidence="2">
    <location>
        <begin position="219"/>
        <end position="305"/>
    </location>
</feature>
<feature type="transmembrane region" description="Helical" evidence="1">
    <location>
        <begin position="273"/>
        <end position="289"/>
    </location>
</feature>
<accession>A0A835VIL8</accession>
<evidence type="ECO:0000313" key="4">
    <source>
        <dbReference type="Proteomes" id="UP000639772"/>
    </source>
</evidence>
<reference evidence="3 4" key="1">
    <citation type="journal article" date="2020" name="Nat. Food">
        <title>A phased Vanilla planifolia genome enables genetic improvement of flavour and production.</title>
        <authorList>
            <person name="Hasing T."/>
            <person name="Tang H."/>
            <person name="Brym M."/>
            <person name="Khazi F."/>
            <person name="Huang T."/>
            <person name="Chambers A.H."/>
        </authorList>
    </citation>
    <scope>NUCLEOTIDE SEQUENCE [LARGE SCALE GENOMIC DNA]</scope>
    <source>
        <tissue evidence="3">Leaf</tissue>
    </source>
</reference>
<proteinExistence type="predicted"/>
<name>A0A835VIL8_VANPL</name>
<dbReference type="GO" id="GO:0004175">
    <property type="term" value="F:endopeptidase activity"/>
    <property type="evidence" value="ECO:0007669"/>
    <property type="project" value="UniProtKB-ARBA"/>
</dbReference>
<sequence>MALASALIVSASPAKLTPASIVVSRRFSGPLWVNPISLRRVSSPVDSIRVAAVSEKPSSSSKQSGLNLPILERWDVPWGWQTILFTMLACGLSFAWAGLVEAVAYPYLGLHVGEASLDQQAEILLVGQFVVTASVLGVLYGITNTFKPLPNDIFRYDLKDPINLQKGWLLWAGIGLLCAIAIVVLVGFLLNIINSERPEREADVLIKLLPLIGSSSISTICLVGVTGVFAPLVEETVFRGFLMVSLTKWFPTPVSVLLSAAVFAFVHLAPGEFTQLFVFGSILGFSYAQTRNLLTPITIHGLWNTGVILLLIFLQYQGYDVRQVLQAWKGW</sequence>
<dbReference type="AlphaFoldDB" id="A0A835VIL8"/>
<dbReference type="PANTHER" id="PTHR43592">
    <property type="entry name" value="CAAX AMINO TERMINAL PROTEASE"/>
    <property type="match status" value="1"/>
</dbReference>
<evidence type="ECO:0000259" key="2">
    <source>
        <dbReference type="Pfam" id="PF02517"/>
    </source>
</evidence>
<dbReference type="GO" id="GO:0080120">
    <property type="term" value="P:CAAX-box protein maturation"/>
    <property type="evidence" value="ECO:0007669"/>
    <property type="project" value="UniProtKB-ARBA"/>
</dbReference>
<keyword evidence="1" id="KW-1133">Transmembrane helix</keyword>
<keyword evidence="1" id="KW-0472">Membrane</keyword>
<protein>
    <recommendedName>
        <fullName evidence="2">CAAX prenyl protease 2/Lysostaphin resistance protein A-like domain-containing protein</fullName>
    </recommendedName>
</protein>
<feature type="transmembrane region" description="Helical" evidence="1">
    <location>
        <begin position="168"/>
        <end position="193"/>
    </location>
</feature>
<dbReference type="PANTHER" id="PTHR43592:SF15">
    <property type="entry name" value="CAAX AMINO TERMINAL PROTEASE FAMILY PROTEIN"/>
    <property type="match status" value="1"/>
</dbReference>
<evidence type="ECO:0000256" key="1">
    <source>
        <dbReference type="SAM" id="Phobius"/>
    </source>
</evidence>
<keyword evidence="1" id="KW-0812">Transmembrane</keyword>
<evidence type="ECO:0000313" key="3">
    <source>
        <dbReference type="EMBL" id="KAG0502014.1"/>
    </source>
</evidence>